<evidence type="ECO:0000313" key="3">
    <source>
        <dbReference type="EMBL" id="KAF0972366.1"/>
    </source>
</evidence>
<proteinExistence type="predicted"/>
<dbReference type="RefSeq" id="XP_044557081.1">
    <property type="nucleotide sequence ID" value="XM_044713209.1"/>
</dbReference>
<dbReference type="GO" id="GO:0016757">
    <property type="term" value="F:glycosyltransferase activity"/>
    <property type="evidence" value="ECO:0007669"/>
    <property type="project" value="InterPro"/>
</dbReference>
<comment type="caution">
    <text evidence="3">The sequence shown here is derived from an EMBL/GenBank/DDBJ whole genome shotgun (WGS) entry which is preliminary data.</text>
</comment>
<name>A0A6A5BCG0_NAEFO</name>
<dbReference type="Proteomes" id="UP000444721">
    <property type="component" value="Unassembled WGS sequence"/>
</dbReference>
<dbReference type="VEuPathDB" id="AmoebaDB:FDP41_009269"/>
<sequence length="571" mass="65603">MSSYLDSSISSPKISKLSLVGGILFVMTCFTLSLIYSVTSSRKHSSNLVSSSPPSHHHPHTYEEASSYINGNTLKTFQDSTEDDENASLPSLPPLLFYSSYQCNKYQEGIGHSVPDIYPKHTLFAQCSFQNLCLNRRGEWILFLDNATAPTPQWISSVNEKVWVYTQPRMHSSRGDMIIRVYGEGPVQLVSTLSSFNEIRDELQNTQDKKIVFKVAQDFKYISKPTFLTHRYVAGNVGHLLMDGMTEAMINMVMFKLEEFTEMNMVFLEDLQDDLYHKENWVGAYNYDKNVSDKYSIDFFGLMTRQPILQKCSTLKGWTIAKAPCRNQSPHFDSMKDGDELQVCFKNAIAGMSRPYLLSVIGAEVINEPLRKLVSKVTKINFEYEASIKEEIVVAIHNKPKQGRHGEIIWNVEEIYSILSENLPKEEFIVKTLKKKVRVINLHLEKLNAREQVHLFSQVDVYIVDQGSASYMTMFLPRNSIVIQSPDCRYREDHSKFCYDRFSQYAYTFSHVKVYPFLSLLPPESKTIDCNPRPTIEETNCDPILPPEVIYSAVVRTLKERFKDVLYRARA</sequence>
<protein>
    <recommendedName>
        <fullName evidence="2">Glycosyltransferase 61 catalytic domain-containing protein</fullName>
    </recommendedName>
</protein>
<dbReference type="VEuPathDB" id="AmoebaDB:NF0048820"/>
<keyword evidence="4" id="KW-1185">Reference proteome</keyword>
<keyword evidence="1" id="KW-1133">Transmembrane helix</keyword>
<keyword evidence="1" id="KW-0812">Transmembrane</keyword>
<feature type="transmembrane region" description="Helical" evidence="1">
    <location>
        <begin position="17"/>
        <end position="38"/>
    </location>
</feature>
<organism evidence="3 4">
    <name type="scientific">Naegleria fowleri</name>
    <name type="common">Brain eating amoeba</name>
    <dbReference type="NCBI Taxonomy" id="5763"/>
    <lineage>
        <taxon>Eukaryota</taxon>
        <taxon>Discoba</taxon>
        <taxon>Heterolobosea</taxon>
        <taxon>Tetramitia</taxon>
        <taxon>Eutetramitia</taxon>
        <taxon>Vahlkampfiidae</taxon>
        <taxon>Naegleria</taxon>
    </lineage>
</organism>
<evidence type="ECO:0000256" key="1">
    <source>
        <dbReference type="SAM" id="Phobius"/>
    </source>
</evidence>
<evidence type="ECO:0000259" key="2">
    <source>
        <dbReference type="Pfam" id="PF04577"/>
    </source>
</evidence>
<feature type="domain" description="Glycosyltransferase 61 catalytic" evidence="2">
    <location>
        <begin position="426"/>
        <end position="483"/>
    </location>
</feature>
<gene>
    <name evidence="3" type="ORF">FDP41_009269</name>
</gene>
<dbReference type="VEuPathDB" id="AmoebaDB:NfTy_061080"/>
<dbReference type="GeneID" id="68116486"/>
<dbReference type="OrthoDB" id="10336471at2759"/>
<reference evidence="3 4" key="1">
    <citation type="journal article" date="2019" name="Sci. Rep.">
        <title>Nanopore sequencing improves the draft genome of the human pathogenic amoeba Naegleria fowleri.</title>
        <authorList>
            <person name="Liechti N."/>
            <person name="Schurch N."/>
            <person name="Bruggmann R."/>
            <person name="Wittwer M."/>
        </authorList>
    </citation>
    <scope>NUCLEOTIDE SEQUENCE [LARGE SCALE GENOMIC DNA]</scope>
    <source>
        <strain evidence="3 4">ATCC 30894</strain>
    </source>
</reference>
<accession>A0A6A5BCG0</accession>
<dbReference type="Pfam" id="PF04577">
    <property type="entry name" value="Glyco_transf_61"/>
    <property type="match status" value="1"/>
</dbReference>
<evidence type="ECO:0000313" key="4">
    <source>
        <dbReference type="Proteomes" id="UP000444721"/>
    </source>
</evidence>
<dbReference type="AlphaFoldDB" id="A0A6A5BCG0"/>
<keyword evidence="1" id="KW-0472">Membrane</keyword>
<dbReference type="EMBL" id="VFQX01000068">
    <property type="protein sequence ID" value="KAF0972366.1"/>
    <property type="molecule type" value="Genomic_DNA"/>
</dbReference>
<dbReference type="InterPro" id="IPR049625">
    <property type="entry name" value="Glyco_transf_61_cat"/>
</dbReference>